<comment type="caution">
    <text evidence="9">The sequence shown here is derived from an EMBL/GenBank/DDBJ whole genome shotgun (WGS) entry which is preliminary data.</text>
</comment>
<feature type="transmembrane region" description="Helical" evidence="7">
    <location>
        <begin position="78"/>
        <end position="95"/>
    </location>
</feature>
<dbReference type="PROSITE" id="PS50109">
    <property type="entry name" value="HIS_KIN"/>
    <property type="match status" value="1"/>
</dbReference>
<dbReference type="EC" id="2.7.13.3" evidence="2"/>
<keyword evidence="4" id="KW-0808">Transferase</keyword>
<gene>
    <name evidence="9" type="ORF">IPZ78_00340</name>
</gene>
<dbReference type="Gene3D" id="1.10.287.130">
    <property type="match status" value="1"/>
</dbReference>
<feature type="transmembrane region" description="Helical" evidence="7">
    <location>
        <begin position="122"/>
        <end position="140"/>
    </location>
</feature>
<evidence type="ECO:0000256" key="7">
    <source>
        <dbReference type="SAM" id="Phobius"/>
    </source>
</evidence>
<evidence type="ECO:0000313" key="9">
    <source>
        <dbReference type="EMBL" id="MCA5003591.1"/>
    </source>
</evidence>
<feature type="transmembrane region" description="Helical" evidence="7">
    <location>
        <begin position="152"/>
        <end position="170"/>
    </location>
</feature>
<dbReference type="InterPro" id="IPR005467">
    <property type="entry name" value="His_kinase_dom"/>
</dbReference>
<dbReference type="InterPro" id="IPR004358">
    <property type="entry name" value="Sig_transdc_His_kin-like_C"/>
</dbReference>
<sequence length="436" mass="50270">MQVLSRIGTRVDSSYLDRKRIYMVNIIAIICVIPSFSFSVLNFIEDRFYLSLINFLTGVTYITVILLQYYHQHQKAKALLIGSSYILFSISRLFYRNGGEYFLVSTLIVSMLLYDNIRFLIFGSIIIISTILMIYAFPITNYFNFPVPQERAIYNITSSLIFMVVAVVFFKHVMFHDKKQIELQRLKLEEMNIEKEKIFSIIAHDMRAPLVNTSIIVDIFEENTINKKNMSDFITQLKKQINDQNKVLESILAWSSNRIKGVSSALTNVSIYDLTTEILKDFHIHYTRKRINFNINIDKEIFILADFEHLKIILRNIISNAIKFSYPDTQIKIYTTQDSKKSHVHIEDIGVGIDMSKFDASFKRIKSRSLGTSNEPGSGIGLLFCKELAELNNGQITIKSTPKKGSIFTLSFPLVYRKIDDAPTDDTIVQNKALFV</sequence>
<feature type="transmembrane region" description="Helical" evidence="7">
    <location>
        <begin position="21"/>
        <end position="41"/>
    </location>
</feature>
<keyword evidence="7" id="KW-0472">Membrane</keyword>
<evidence type="ECO:0000256" key="2">
    <source>
        <dbReference type="ARBA" id="ARBA00012438"/>
    </source>
</evidence>
<dbReference type="Pfam" id="PF02518">
    <property type="entry name" value="HATPase_c"/>
    <property type="match status" value="1"/>
</dbReference>
<protein>
    <recommendedName>
        <fullName evidence="2">histidine kinase</fullName>
        <ecNumber evidence="2">2.7.13.3</ecNumber>
    </recommendedName>
</protein>
<evidence type="ECO:0000256" key="5">
    <source>
        <dbReference type="ARBA" id="ARBA00022777"/>
    </source>
</evidence>
<proteinExistence type="predicted"/>
<organism evidence="9 10">
    <name type="scientific">Sphingobacterium bovistauri</name>
    <dbReference type="NCBI Taxonomy" id="2781959"/>
    <lineage>
        <taxon>Bacteria</taxon>
        <taxon>Pseudomonadati</taxon>
        <taxon>Bacteroidota</taxon>
        <taxon>Sphingobacteriia</taxon>
        <taxon>Sphingobacteriales</taxon>
        <taxon>Sphingobacteriaceae</taxon>
        <taxon>Sphingobacterium</taxon>
    </lineage>
</organism>
<dbReference type="RefSeq" id="WP_225550918.1">
    <property type="nucleotide sequence ID" value="NZ_JADEYP010000001.1"/>
</dbReference>
<evidence type="ECO:0000256" key="3">
    <source>
        <dbReference type="ARBA" id="ARBA00022553"/>
    </source>
</evidence>
<keyword evidence="3" id="KW-0597">Phosphoprotein</keyword>
<dbReference type="InterPro" id="IPR050351">
    <property type="entry name" value="BphY/WalK/GraS-like"/>
</dbReference>
<feature type="domain" description="Histidine kinase" evidence="8">
    <location>
        <begin position="201"/>
        <end position="416"/>
    </location>
</feature>
<dbReference type="SMART" id="SM00387">
    <property type="entry name" value="HATPase_c"/>
    <property type="match status" value="1"/>
</dbReference>
<name>A0ABS7Z096_9SPHI</name>
<keyword evidence="7" id="KW-1133">Transmembrane helix</keyword>
<dbReference type="GO" id="GO:0016301">
    <property type="term" value="F:kinase activity"/>
    <property type="evidence" value="ECO:0007669"/>
    <property type="project" value="UniProtKB-KW"/>
</dbReference>
<evidence type="ECO:0000313" key="10">
    <source>
        <dbReference type="Proteomes" id="UP001165302"/>
    </source>
</evidence>
<accession>A0ABS7Z096</accession>
<keyword evidence="6" id="KW-0902">Two-component regulatory system</keyword>
<evidence type="ECO:0000256" key="4">
    <source>
        <dbReference type="ARBA" id="ARBA00022679"/>
    </source>
</evidence>
<dbReference type="InterPro" id="IPR036890">
    <property type="entry name" value="HATPase_C_sf"/>
</dbReference>
<dbReference type="PANTHER" id="PTHR45453:SF1">
    <property type="entry name" value="PHOSPHATE REGULON SENSOR PROTEIN PHOR"/>
    <property type="match status" value="1"/>
</dbReference>
<evidence type="ECO:0000256" key="1">
    <source>
        <dbReference type="ARBA" id="ARBA00000085"/>
    </source>
</evidence>
<feature type="transmembrane region" description="Helical" evidence="7">
    <location>
        <begin position="47"/>
        <end position="66"/>
    </location>
</feature>
<comment type="catalytic activity">
    <reaction evidence="1">
        <text>ATP + protein L-histidine = ADP + protein N-phospho-L-histidine.</text>
        <dbReference type="EC" id="2.7.13.3"/>
    </reaction>
</comment>
<dbReference type="Proteomes" id="UP001165302">
    <property type="component" value="Unassembled WGS sequence"/>
</dbReference>
<reference evidence="9" key="1">
    <citation type="submission" date="2020-10" db="EMBL/GenBank/DDBJ databases">
        <authorList>
            <person name="Lu T."/>
            <person name="Wang Q."/>
            <person name="Han X."/>
        </authorList>
    </citation>
    <scope>NUCLEOTIDE SEQUENCE</scope>
    <source>
        <strain evidence="9">WQ 366</strain>
    </source>
</reference>
<dbReference type="InterPro" id="IPR036097">
    <property type="entry name" value="HisK_dim/P_sf"/>
</dbReference>
<keyword evidence="7" id="KW-0812">Transmembrane</keyword>
<evidence type="ECO:0000256" key="6">
    <source>
        <dbReference type="ARBA" id="ARBA00023012"/>
    </source>
</evidence>
<dbReference type="PANTHER" id="PTHR45453">
    <property type="entry name" value="PHOSPHATE REGULON SENSOR PROTEIN PHOR"/>
    <property type="match status" value="1"/>
</dbReference>
<evidence type="ECO:0000259" key="8">
    <source>
        <dbReference type="PROSITE" id="PS50109"/>
    </source>
</evidence>
<dbReference type="SUPFAM" id="SSF55874">
    <property type="entry name" value="ATPase domain of HSP90 chaperone/DNA topoisomerase II/histidine kinase"/>
    <property type="match status" value="1"/>
</dbReference>
<dbReference type="SUPFAM" id="SSF47384">
    <property type="entry name" value="Homodimeric domain of signal transducing histidine kinase"/>
    <property type="match status" value="1"/>
</dbReference>
<keyword evidence="5 9" id="KW-0418">Kinase</keyword>
<dbReference type="Gene3D" id="3.30.565.10">
    <property type="entry name" value="Histidine kinase-like ATPase, C-terminal domain"/>
    <property type="match status" value="1"/>
</dbReference>
<dbReference type="EMBL" id="JADEYP010000001">
    <property type="protein sequence ID" value="MCA5003591.1"/>
    <property type="molecule type" value="Genomic_DNA"/>
</dbReference>
<dbReference type="InterPro" id="IPR003594">
    <property type="entry name" value="HATPase_dom"/>
</dbReference>
<dbReference type="PRINTS" id="PR00344">
    <property type="entry name" value="BCTRLSENSOR"/>
</dbReference>
<keyword evidence="10" id="KW-1185">Reference proteome</keyword>